<feature type="compositionally biased region" description="Basic and acidic residues" evidence="1">
    <location>
        <begin position="83"/>
        <end position="103"/>
    </location>
</feature>
<dbReference type="Proteomes" id="UP000018050">
    <property type="component" value="Unassembled WGS sequence"/>
</dbReference>
<dbReference type="EMBL" id="HG671014">
    <property type="protein sequence ID" value="CDI79393.1"/>
    <property type="molecule type" value="Genomic_DNA"/>
</dbReference>
<dbReference type="RefSeq" id="XP_013250497.1">
    <property type="nucleotide sequence ID" value="XM_013395043.1"/>
</dbReference>
<name>U6GJB9_EIMAC</name>
<sequence>MTFLIITCFRLTSTQQAVQTRSWVRLASSKEGGDDDAMCPGWQPTEETDQRLPQADAQEDLMATGEGAQEGQGEPTDEVAGEEGQRQPEDSVGREEERGEKQFQADSEGGAAEPYQQGTLVGGATRMGEQLEEHSLGGAAGGEAPQQQEELMGGSARGELQQQPVNSLGGAAGGKEPHQHEKPMGVGPRPGDIPEEKRKTEISTPAPGEHSGGATAPEVLEESTCGGSGARSPHHPRKRKRKTKHTETVTPPPLPTYRGPYSDVNAPRDSDEEDDDTPTYRWPTGSFYDIKGPRLEVPPPPAKHGRILGPKKPAKGDSQGGAKDKALDKAKGGTQPESQSEDKRAKDQRSKVGALTQIVGECVSYAEELSSTKGANLGSAAWLLNVVSNSLTVQICVARQTSQSVETEEACRVAEAAVDAAHDWIVRHGGTPETAHLSGEGPVTEESRDSLSVRLLVLHLASNRLTEQLRHWRPGPSVDYLKECEKLLKMAETLLAGTEQMLGGLINEGQHAAAEILTQALEVVEDLTEEMRLVTRSGASNPFAAEVPNAPALSALTSLDAATTAAEALLDSMAGGVDLSIRAIAGEQLASWTHLLSSVELLLGGDGIDGSLLQRCIDAACHLRERVEIIQAVLSSTSTR</sequence>
<accession>U6GJB9</accession>
<feature type="compositionally biased region" description="Basic and acidic residues" evidence="1">
    <location>
        <begin position="192"/>
        <end position="201"/>
    </location>
</feature>
<evidence type="ECO:0000313" key="2">
    <source>
        <dbReference type="EMBL" id="CDI79393.1"/>
    </source>
</evidence>
<feature type="compositionally biased region" description="Low complexity" evidence="1">
    <location>
        <begin position="65"/>
        <end position="74"/>
    </location>
</feature>
<organism evidence="2 3">
    <name type="scientific">Eimeria acervulina</name>
    <name type="common">Coccidian parasite</name>
    <dbReference type="NCBI Taxonomy" id="5801"/>
    <lineage>
        <taxon>Eukaryota</taxon>
        <taxon>Sar</taxon>
        <taxon>Alveolata</taxon>
        <taxon>Apicomplexa</taxon>
        <taxon>Conoidasida</taxon>
        <taxon>Coccidia</taxon>
        <taxon>Eucoccidiorida</taxon>
        <taxon>Eimeriorina</taxon>
        <taxon>Eimeriidae</taxon>
        <taxon>Eimeria</taxon>
    </lineage>
</organism>
<dbReference type="AlphaFoldDB" id="U6GJB9"/>
<protein>
    <submittedName>
        <fullName evidence="2">Uncharacterized protein</fullName>
    </submittedName>
</protein>
<gene>
    <name evidence="2" type="ORF">EAH_00010840</name>
</gene>
<feature type="compositionally biased region" description="Basic residues" evidence="1">
    <location>
        <begin position="232"/>
        <end position="244"/>
    </location>
</feature>
<dbReference type="VEuPathDB" id="ToxoDB:EAH_00010840"/>
<feature type="region of interest" description="Disordered" evidence="1">
    <location>
        <begin position="28"/>
        <end position="351"/>
    </location>
</feature>
<dbReference type="GeneID" id="25269154"/>
<dbReference type="OMA" id="TPTYRWP"/>
<feature type="compositionally biased region" description="Basic and acidic residues" evidence="1">
    <location>
        <begin position="340"/>
        <end position="350"/>
    </location>
</feature>
<keyword evidence="3" id="KW-1185">Reference proteome</keyword>
<dbReference type="OrthoDB" id="353264at2759"/>
<reference evidence="2" key="1">
    <citation type="submission" date="2013-10" db="EMBL/GenBank/DDBJ databases">
        <title>Genomic analysis of the causative agents of coccidiosis in chickens.</title>
        <authorList>
            <person name="Reid A.J."/>
            <person name="Blake D."/>
            <person name="Billington K."/>
            <person name="Browne H."/>
            <person name="Dunn M."/>
            <person name="Hung S."/>
            <person name="Kawahara F."/>
            <person name="Miranda-Saavedra D."/>
            <person name="Mourier T."/>
            <person name="Nagra H."/>
            <person name="Otto T.D."/>
            <person name="Rawlings N."/>
            <person name="Sanchez A."/>
            <person name="Sanders M."/>
            <person name="Subramaniam C."/>
            <person name="Tay Y."/>
            <person name="Dear P."/>
            <person name="Doerig C."/>
            <person name="Gruber A."/>
            <person name="Parkinson J."/>
            <person name="Shirley M."/>
            <person name="Wan K.L."/>
            <person name="Berriman M."/>
            <person name="Tomley F."/>
            <person name="Pain A."/>
        </authorList>
    </citation>
    <scope>NUCLEOTIDE SEQUENCE</scope>
    <source>
        <strain evidence="2">Houghton</strain>
    </source>
</reference>
<feature type="compositionally biased region" description="Basic and acidic residues" evidence="1">
    <location>
        <begin position="322"/>
        <end position="331"/>
    </location>
</feature>
<evidence type="ECO:0000256" key="1">
    <source>
        <dbReference type="SAM" id="MobiDB-lite"/>
    </source>
</evidence>
<proteinExistence type="predicted"/>
<reference evidence="2" key="2">
    <citation type="submission" date="2013-10" db="EMBL/GenBank/DDBJ databases">
        <authorList>
            <person name="Aslett M."/>
        </authorList>
    </citation>
    <scope>NUCLEOTIDE SEQUENCE</scope>
    <source>
        <strain evidence="2">Houghton</strain>
    </source>
</reference>
<evidence type="ECO:0000313" key="3">
    <source>
        <dbReference type="Proteomes" id="UP000018050"/>
    </source>
</evidence>